<dbReference type="InterPro" id="IPR036412">
    <property type="entry name" value="HAD-like_sf"/>
</dbReference>
<keyword evidence="3" id="KW-0808">Transferase</keyword>
<dbReference type="RefSeq" id="WP_345424316.1">
    <property type="nucleotide sequence ID" value="NZ_AP031496.1"/>
</dbReference>
<dbReference type="InterPro" id="IPR012764">
    <property type="entry name" value="Gluc_glyc_Psyn"/>
</dbReference>
<dbReference type="FunFam" id="3.40.50.2000:FF:000010">
    <property type="entry name" value="Alpha,alpha-trehalose-phosphate synthase"/>
    <property type="match status" value="1"/>
</dbReference>
<dbReference type="Gene3D" id="3.40.50.2000">
    <property type="entry name" value="Glycogen Phosphorylase B"/>
    <property type="match status" value="2"/>
</dbReference>
<dbReference type="SUPFAM" id="SSF53756">
    <property type="entry name" value="UDP-Glycosyltransferase/glycogen phosphorylase"/>
    <property type="match status" value="1"/>
</dbReference>
<feature type="domain" description="Sucrose phosphatase-like" evidence="10">
    <location>
        <begin position="2"/>
        <end position="229"/>
    </location>
</feature>
<evidence type="ECO:0000256" key="5">
    <source>
        <dbReference type="ARBA" id="ARBA00055920"/>
    </source>
</evidence>
<protein>
    <recommendedName>
        <fullName evidence="8">Glucosylglycerol-phosphate synthase</fullName>
        <ecNumber evidence="7">2.4.1.213</ecNumber>
    </recommendedName>
    <alternativeName>
        <fullName evidence="9">Glucosyl-glycerol-phosphate synthase</fullName>
    </alternativeName>
</protein>
<comment type="similarity">
    <text evidence="1">Belongs to the glycosyltransferase 20 family.</text>
</comment>
<comment type="catalytic activity">
    <reaction evidence="4">
        <text>ADP-alpha-D-glucose + sn-glycerol 3-phosphate = 2-O-(alpha-D-glucopyranosyl)-sn-glycerol 3-phosphate + ADP + H(+)</text>
        <dbReference type="Rhea" id="RHEA:12881"/>
        <dbReference type="ChEBI" id="CHEBI:15378"/>
        <dbReference type="ChEBI" id="CHEBI:57498"/>
        <dbReference type="ChEBI" id="CHEBI:57597"/>
        <dbReference type="ChEBI" id="CHEBI:87089"/>
        <dbReference type="ChEBI" id="CHEBI:456216"/>
        <dbReference type="EC" id="2.4.1.213"/>
    </reaction>
</comment>
<dbReference type="AlphaFoldDB" id="A0AAV3U594"/>
<evidence type="ECO:0000259" key="10">
    <source>
        <dbReference type="Pfam" id="PF05116"/>
    </source>
</evidence>
<evidence type="ECO:0000256" key="4">
    <source>
        <dbReference type="ARBA" id="ARBA00052754"/>
    </source>
</evidence>
<dbReference type="GO" id="GO:0005992">
    <property type="term" value="P:trehalose biosynthetic process"/>
    <property type="evidence" value="ECO:0007669"/>
    <property type="project" value="InterPro"/>
</dbReference>
<accession>A0AAV3U594</accession>
<dbReference type="SFLD" id="SFLDG01140">
    <property type="entry name" value="C2.B:_Phosphomannomutase_and_P"/>
    <property type="match status" value="1"/>
</dbReference>
<evidence type="ECO:0000256" key="8">
    <source>
        <dbReference type="ARBA" id="ARBA00069974"/>
    </source>
</evidence>
<dbReference type="EC" id="2.4.1.213" evidence="7"/>
<keyword evidence="12" id="KW-1185">Reference proteome</keyword>
<dbReference type="GO" id="GO:0016791">
    <property type="term" value="F:phosphatase activity"/>
    <property type="evidence" value="ECO:0007669"/>
    <property type="project" value="UniProtKB-ARBA"/>
</dbReference>
<dbReference type="Gene3D" id="3.40.50.1000">
    <property type="entry name" value="HAD superfamily/HAD-like"/>
    <property type="match status" value="1"/>
</dbReference>
<dbReference type="InterPro" id="IPR023214">
    <property type="entry name" value="HAD_sf"/>
</dbReference>
<evidence type="ECO:0000313" key="11">
    <source>
        <dbReference type="EMBL" id="GAA4948880.1"/>
    </source>
</evidence>
<comment type="pathway">
    <text evidence="6">Glycan metabolism; glucosylglycerol biosynthesis.</text>
</comment>
<keyword evidence="2" id="KW-0328">Glycosyltransferase</keyword>
<dbReference type="InterPro" id="IPR006380">
    <property type="entry name" value="SPP-like_dom"/>
</dbReference>
<dbReference type="GO" id="GO:0000287">
    <property type="term" value="F:magnesium ion binding"/>
    <property type="evidence" value="ECO:0007669"/>
    <property type="project" value="UniProtKB-ARBA"/>
</dbReference>
<evidence type="ECO:0000313" key="12">
    <source>
        <dbReference type="Proteomes" id="UP001409585"/>
    </source>
</evidence>
<dbReference type="NCBIfam" id="TIGR01484">
    <property type="entry name" value="HAD-SF-IIB"/>
    <property type="match status" value="1"/>
</dbReference>
<evidence type="ECO:0000256" key="6">
    <source>
        <dbReference type="ARBA" id="ARBA00060702"/>
    </source>
</evidence>
<evidence type="ECO:0000256" key="9">
    <source>
        <dbReference type="ARBA" id="ARBA00080497"/>
    </source>
</evidence>
<dbReference type="Pfam" id="PF00982">
    <property type="entry name" value="Glyco_transf_20"/>
    <property type="match status" value="1"/>
</dbReference>
<reference evidence="12" key="1">
    <citation type="journal article" date="2019" name="Int. J. Syst. Evol. Microbiol.">
        <title>The Global Catalogue of Microorganisms (GCM) 10K type strain sequencing project: providing services to taxonomists for standard genome sequencing and annotation.</title>
        <authorList>
            <consortium name="The Broad Institute Genomics Platform"/>
            <consortium name="The Broad Institute Genome Sequencing Center for Infectious Disease"/>
            <person name="Wu L."/>
            <person name="Ma J."/>
        </authorList>
    </citation>
    <scope>NUCLEOTIDE SEQUENCE [LARGE SCALE GENOMIC DNA]</scope>
    <source>
        <strain evidence="12">JCM 19134</strain>
    </source>
</reference>
<dbReference type="GO" id="GO:0033828">
    <property type="term" value="F:glucosylglycerol-phosphate synthase activity"/>
    <property type="evidence" value="ECO:0007669"/>
    <property type="project" value="UniProtKB-EC"/>
</dbReference>
<dbReference type="GO" id="GO:0051473">
    <property type="term" value="P:glucosylglycerol biosynthetic process"/>
    <property type="evidence" value="ECO:0007669"/>
    <property type="project" value="InterPro"/>
</dbReference>
<dbReference type="PANTHER" id="PTHR10788:SF106">
    <property type="entry name" value="BCDNA.GH08860"/>
    <property type="match status" value="1"/>
</dbReference>
<dbReference type="Proteomes" id="UP001409585">
    <property type="component" value="Unassembled WGS sequence"/>
</dbReference>
<dbReference type="NCBIfam" id="TIGR02398">
    <property type="entry name" value="gluc_glyc_Psyn"/>
    <property type="match status" value="1"/>
</dbReference>
<comment type="function">
    <text evidence="5">Involved in salt tolerance by producing GG-phosphate from ADP-glucose and glycerol-3-phosphate (G3P), an intermediate in the synthesis of the osmolyte glucosylglycerol (GG).</text>
</comment>
<dbReference type="SUPFAM" id="SSF56784">
    <property type="entry name" value="HAD-like"/>
    <property type="match status" value="1"/>
</dbReference>
<proteinExistence type="inferred from homology"/>
<dbReference type="EMBL" id="BAABLX010000028">
    <property type="protein sequence ID" value="GAA4948880.1"/>
    <property type="molecule type" value="Genomic_DNA"/>
</dbReference>
<dbReference type="InterPro" id="IPR001830">
    <property type="entry name" value="Glyco_trans_20"/>
</dbReference>
<evidence type="ECO:0000256" key="1">
    <source>
        <dbReference type="ARBA" id="ARBA00008799"/>
    </source>
</evidence>
<dbReference type="SFLD" id="SFLDG01141">
    <property type="entry name" value="C2.B.1:_Sucrose_Phosphatase_Li"/>
    <property type="match status" value="1"/>
</dbReference>
<gene>
    <name evidence="11" type="primary">ggpS</name>
    <name evidence="11" type="ORF">GCM10025791_31230</name>
</gene>
<sequence>MLLATDLDGTFLAGDPTKRRQLYQLISLHPEIELVFVTGRGLETVLPLLSDPTIPTPQYLICDVGATVVDGETLQAIQPLQAEIEQHWPGEHKIEEVMADYAEIVRQDVPQERRCSFYCEQEAVTQDVYAIAEQLNCDVLYSAGRYLDFLPRGVNKGSTLKRLVDHLGLDATDILVAGDTLNDLSMCQQGFSSVCVGRSEPGLLEATKDFVNVYHAKESGCGGILEALAKLEFLTAKSIKARTENSYEPGKSDLVIVYHRLPLEEYEENNVVKQRQPKSPNGIIPTLLSFFGDGKKGSWVAWSTFDDSYQGYQARSPIDEENYPNLTVSKITLSQEEVDIFYKRFSKEAFWPTLHTFWEQASFREDHWQVFLKINRRFAEQTAAEAAENAVVWIHDYNLWMVPAFLREMRPDLTIAFFHHTYFPSADVFNVLPWRKDIVGSLLQCDFIGFHIPRQSENFLDVAQGVMPITVKEKQNCAPRFLTYGCAVGMDEMATKIEVNGRTITLGALPVGLDLKRVKQTIEKKNFQEKVAKFKSDLDGKKIILSVERLDYTKGILPRLEAFELLLAQHPELISKVTLVTVCVPAAKEMLIYRELQSQIEQTVGRINGRFAKIGWTPVQFFFRAFPFEELVAYYAAADIMWITPLRDGLNLVAKEFVAAQGMTDGNGVLVLSEFAGAAAELRGALLTNPHDPHDLVNTCFQALTMDEAEAHNRMREAFQVVEHYDIDAWGREFLETVEAI</sequence>
<dbReference type="PANTHER" id="PTHR10788">
    <property type="entry name" value="TREHALOSE-6-PHOSPHATE SYNTHASE"/>
    <property type="match status" value="1"/>
</dbReference>
<name>A0AAV3U594_9ALTE</name>
<dbReference type="Pfam" id="PF05116">
    <property type="entry name" value="S6PP"/>
    <property type="match status" value="1"/>
</dbReference>
<evidence type="ECO:0000256" key="2">
    <source>
        <dbReference type="ARBA" id="ARBA00022676"/>
    </source>
</evidence>
<dbReference type="InterPro" id="IPR006379">
    <property type="entry name" value="HAD-SF_hydro_IIB"/>
</dbReference>
<evidence type="ECO:0000256" key="3">
    <source>
        <dbReference type="ARBA" id="ARBA00022679"/>
    </source>
</evidence>
<dbReference type="Gene3D" id="3.90.1070.10">
    <property type="match status" value="1"/>
</dbReference>
<comment type="caution">
    <text evidence="11">The sequence shown here is derived from an EMBL/GenBank/DDBJ whole genome shotgun (WGS) entry which is preliminary data.</text>
</comment>
<dbReference type="GO" id="GO:0003825">
    <property type="term" value="F:alpha,alpha-trehalose-phosphate synthase (UDP-forming) activity"/>
    <property type="evidence" value="ECO:0007669"/>
    <property type="project" value="TreeGrafter"/>
</dbReference>
<evidence type="ECO:0000256" key="7">
    <source>
        <dbReference type="ARBA" id="ARBA00066821"/>
    </source>
</evidence>
<organism evidence="11 12">
    <name type="scientific">Halioxenophilus aromaticivorans</name>
    <dbReference type="NCBI Taxonomy" id="1306992"/>
    <lineage>
        <taxon>Bacteria</taxon>
        <taxon>Pseudomonadati</taxon>
        <taxon>Pseudomonadota</taxon>
        <taxon>Gammaproteobacteria</taxon>
        <taxon>Alteromonadales</taxon>
        <taxon>Alteromonadaceae</taxon>
        <taxon>Halioxenophilus</taxon>
    </lineage>
</organism>
<dbReference type="CDD" id="cd03788">
    <property type="entry name" value="GT20_TPS"/>
    <property type="match status" value="1"/>
</dbReference>
<dbReference type="SFLD" id="SFLDS00003">
    <property type="entry name" value="Haloacid_Dehalogenase"/>
    <property type="match status" value="1"/>
</dbReference>